<feature type="region of interest" description="Disordered" evidence="1">
    <location>
        <begin position="178"/>
        <end position="213"/>
    </location>
</feature>
<organism evidence="2 3">
    <name type="scientific">Solirubrum puertoriconensis</name>
    <dbReference type="NCBI Taxonomy" id="1751427"/>
    <lineage>
        <taxon>Bacteria</taxon>
        <taxon>Pseudomonadati</taxon>
        <taxon>Bacteroidota</taxon>
        <taxon>Cytophagia</taxon>
        <taxon>Cytophagales</taxon>
    </lineage>
</organism>
<feature type="region of interest" description="Disordered" evidence="1">
    <location>
        <begin position="267"/>
        <end position="300"/>
    </location>
</feature>
<name>A0A9X0HJZ8_SOLP1</name>
<evidence type="ECO:0000313" key="3">
    <source>
        <dbReference type="Proteomes" id="UP000054223"/>
    </source>
</evidence>
<evidence type="ECO:0000313" key="2">
    <source>
        <dbReference type="EMBL" id="KUG07363.1"/>
    </source>
</evidence>
<accession>A0A9X0HJZ8</accession>
<dbReference type="EMBL" id="LNAL01000007">
    <property type="protein sequence ID" value="KUG07363.1"/>
    <property type="molecule type" value="Genomic_DNA"/>
</dbReference>
<keyword evidence="3" id="KW-1185">Reference proteome</keyword>
<dbReference type="AlphaFoldDB" id="A0A9X0HJZ8"/>
<protein>
    <submittedName>
        <fullName evidence="2">Uncharacterized protein</fullName>
    </submittedName>
</protein>
<comment type="caution">
    <text evidence="2">The sequence shown here is derived from an EMBL/GenBank/DDBJ whole genome shotgun (WGS) entry which is preliminary data.</text>
</comment>
<sequence length="300" mass="34254">MPYRYCFGFWSLLLVLLVVPMGLRAQSENTAAQNKQLFDRAVDEINFRTMETVYDKSFTRRKYPVNLRTAKARKEFDDYAGREDLKTLFRNYNSVAERYKQRFGKGRTDLAEFEKQLNSVLVDRNFEFFIRVLPRDERVALIHSLQRYIKQASAQFNASQDPAPEELMADAANVPPADVDAQAEESVAKPLEDPQPNPDAVAEESLSNPMISRPARTFGENTVKPAHDWVDYTTLLCSVFSLALMLYLTMSVIPGMRAQINALTTEPDYEEEAAEEPAEAAPKRRTAMVLPTDRYEDDEA</sequence>
<dbReference type="OrthoDB" id="875725at2"/>
<gene>
    <name evidence="2" type="ORF">ASU33_13475</name>
</gene>
<reference evidence="2 3" key="1">
    <citation type="submission" date="2015-11" db="EMBL/GenBank/DDBJ databases">
        <title>Solirubrum puertoriconensis gen. nov. an environmental bacteria isolated in Puerto Rico.</title>
        <authorList>
            <person name="Cuebas-Irizarry M.F."/>
            <person name="Montalvo-Rodriguez R."/>
        </authorList>
    </citation>
    <scope>NUCLEOTIDE SEQUENCE [LARGE SCALE GENOMIC DNA]</scope>
    <source>
        <strain evidence="2 3">MC1A</strain>
    </source>
</reference>
<proteinExistence type="predicted"/>
<evidence type="ECO:0000256" key="1">
    <source>
        <dbReference type="SAM" id="MobiDB-lite"/>
    </source>
</evidence>
<dbReference type="Proteomes" id="UP000054223">
    <property type="component" value="Unassembled WGS sequence"/>
</dbReference>
<dbReference type="RefSeq" id="WP_059070988.1">
    <property type="nucleotide sequence ID" value="NZ_LNAL01000007.1"/>
</dbReference>
<feature type="compositionally biased region" description="Acidic residues" evidence="1">
    <location>
        <begin position="267"/>
        <end position="278"/>
    </location>
</feature>